<keyword evidence="7" id="KW-1185">Reference proteome</keyword>
<feature type="disulfide bond" evidence="4">
    <location>
        <begin position="13"/>
        <end position="62"/>
    </location>
</feature>
<dbReference type="InterPro" id="IPR029034">
    <property type="entry name" value="Cystine-knot_cytokine"/>
</dbReference>
<reference evidence="6" key="1">
    <citation type="submission" date="2025-08" db="UniProtKB">
        <authorList>
            <consortium name="Ensembl"/>
        </authorList>
    </citation>
    <scope>IDENTIFICATION</scope>
</reference>
<evidence type="ECO:0000256" key="1">
    <source>
        <dbReference type="ARBA" id="ARBA00004613"/>
    </source>
</evidence>
<dbReference type="InterPro" id="IPR006208">
    <property type="entry name" value="Glyco_hormone_CN"/>
</dbReference>
<protein>
    <recommendedName>
        <fullName evidence="5">CTCK domain-containing protein</fullName>
    </recommendedName>
</protein>
<evidence type="ECO:0000256" key="4">
    <source>
        <dbReference type="PROSITE-ProRule" id="PRU00039"/>
    </source>
</evidence>
<feature type="domain" description="CTCK" evidence="5">
    <location>
        <begin position="1"/>
        <end position="86"/>
    </location>
</feature>
<reference evidence="6" key="2">
    <citation type="submission" date="2025-09" db="UniProtKB">
        <authorList>
            <consortium name="Ensembl"/>
        </authorList>
    </citation>
    <scope>IDENTIFICATION</scope>
</reference>
<dbReference type="GO" id="GO:0005615">
    <property type="term" value="C:extracellular space"/>
    <property type="evidence" value="ECO:0007669"/>
    <property type="project" value="TreeGrafter"/>
</dbReference>
<evidence type="ECO:0000256" key="2">
    <source>
        <dbReference type="ARBA" id="ARBA00022525"/>
    </source>
</evidence>
<evidence type="ECO:0000259" key="5">
    <source>
        <dbReference type="PROSITE" id="PS01225"/>
    </source>
</evidence>
<dbReference type="InterPro" id="IPR050780">
    <property type="entry name" value="Mucin_vWF_Thrombospondin_sf"/>
</dbReference>
<feature type="disulfide bond" evidence="4">
    <location>
        <begin position="28"/>
        <end position="80"/>
    </location>
</feature>
<dbReference type="SMART" id="SM00041">
    <property type="entry name" value="CT"/>
    <property type="match status" value="1"/>
</dbReference>
<dbReference type="Gene3D" id="2.10.90.10">
    <property type="entry name" value="Cystine-knot cytokines"/>
    <property type="match status" value="1"/>
</dbReference>
<comment type="subcellular location">
    <subcellularLocation>
        <location evidence="1">Secreted</location>
    </subcellularLocation>
</comment>
<keyword evidence="2" id="KW-0964">Secreted</keyword>
<organism evidence="6 7">
    <name type="scientific">Paramormyrops kingsleyae</name>
    <dbReference type="NCBI Taxonomy" id="1676925"/>
    <lineage>
        <taxon>Eukaryota</taxon>
        <taxon>Metazoa</taxon>
        <taxon>Chordata</taxon>
        <taxon>Craniata</taxon>
        <taxon>Vertebrata</taxon>
        <taxon>Euteleostomi</taxon>
        <taxon>Actinopterygii</taxon>
        <taxon>Neopterygii</taxon>
        <taxon>Teleostei</taxon>
        <taxon>Osteoglossocephala</taxon>
        <taxon>Osteoglossomorpha</taxon>
        <taxon>Osteoglossiformes</taxon>
        <taxon>Mormyridae</taxon>
        <taxon>Paramormyrops</taxon>
    </lineage>
</organism>
<comment type="caution">
    <text evidence="4">Lacks conserved residue(s) required for the propagation of feature annotation.</text>
</comment>
<keyword evidence="3 4" id="KW-1015">Disulfide bond</keyword>
<dbReference type="PANTHER" id="PTHR11339:SF386">
    <property type="entry name" value="HEMOLECTIN, ISOFORM A"/>
    <property type="match status" value="1"/>
</dbReference>
<dbReference type="InterPro" id="IPR006207">
    <property type="entry name" value="Cys_knot_C"/>
</dbReference>
<dbReference type="AlphaFoldDB" id="A0A3B3SD26"/>
<dbReference type="STRING" id="1676925.ENSPKIP00000027896"/>
<dbReference type="PANTHER" id="PTHR11339">
    <property type="entry name" value="EXTRACELLULAR MATRIX GLYCOPROTEIN RELATED"/>
    <property type="match status" value="1"/>
</dbReference>
<accession>A0A3B3SD26</accession>
<dbReference type="PROSITE" id="PS01185">
    <property type="entry name" value="CTCK_1"/>
    <property type="match status" value="1"/>
</dbReference>
<feature type="disulfide bond" evidence="4">
    <location>
        <begin position="24"/>
        <end position="78"/>
    </location>
</feature>
<dbReference type="GeneTree" id="ENSGT00940000163235"/>
<evidence type="ECO:0000256" key="3">
    <source>
        <dbReference type="ARBA" id="ARBA00023157"/>
    </source>
</evidence>
<name>A0A3B3SD26_9TELE</name>
<dbReference type="Ensembl" id="ENSPKIT00000008669.1">
    <property type="protein sequence ID" value="ENSPKIP00000027896.1"/>
    <property type="gene ID" value="ENSPKIG00000009757.1"/>
</dbReference>
<dbReference type="GO" id="GO:0031012">
    <property type="term" value="C:extracellular matrix"/>
    <property type="evidence" value="ECO:0007669"/>
    <property type="project" value="TreeGrafter"/>
</dbReference>
<dbReference type="Pfam" id="PF00007">
    <property type="entry name" value="Cys_knot"/>
    <property type="match status" value="1"/>
</dbReference>
<dbReference type="Proteomes" id="UP000261540">
    <property type="component" value="Unplaced"/>
</dbReference>
<dbReference type="PROSITE" id="PS01225">
    <property type="entry name" value="CTCK_2"/>
    <property type="match status" value="1"/>
</dbReference>
<sequence>MQKNITYLVHEGCQSTVPVEMTSCIGSCVTSSMYSAEANSMTHSCSCCRELESSQRQVEMQCPDGSKVTHSYVHVEACGCYVEECERTIRPPAQTAMYVFIFLF</sequence>
<evidence type="ECO:0000313" key="6">
    <source>
        <dbReference type="Ensembl" id="ENSPKIP00000027896.1"/>
    </source>
</evidence>
<proteinExistence type="predicted"/>
<evidence type="ECO:0000313" key="7">
    <source>
        <dbReference type="Proteomes" id="UP000261540"/>
    </source>
</evidence>